<organism evidence="2 3">
    <name type="scientific">Terriglobus albidus</name>
    <dbReference type="NCBI Taxonomy" id="1592106"/>
    <lineage>
        <taxon>Bacteria</taxon>
        <taxon>Pseudomonadati</taxon>
        <taxon>Acidobacteriota</taxon>
        <taxon>Terriglobia</taxon>
        <taxon>Terriglobales</taxon>
        <taxon>Acidobacteriaceae</taxon>
        <taxon>Terriglobus</taxon>
    </lineage>
</organism>
<dbReference type="OrthoDB" id="8266301at2"/>
<name>A0A5B9EF07_9BACT</name>
<evidence type="ECO:0000313" key="3">
    <source>
        <dbReference type="Proteomes" id="UP000321820"/>
    </source>
</evidence>
<keyword evidence="1" id="KW-0732">Signal</keyword>
<accession>A0A5B9EF07</accession>
<gene>
    <name evidence="2" type="ORF">FTW19_23955</name>
</gene>
<protein>
    <submittedName>
        <fullName evidence="2">Uncharacterized protein</fullName>
    </submittedName>
</protein>
<keyword evidence="3" id="KW-1185">Reference proteome</keyword>
<dbReference type="AlphaFoldDB" id="A0A5B9EF07"/>
<dbReference type="KEGG" id="talb:FTW19_23955"/>
<reference evidence="2 3" key="1">
    <citation type="submission" date="2019-08" db="EMBL/GenBank/DDBJ databases">
        <title>Complete genome sequence of Terriglobus albidus strain ORNL.</title>
        <authorList>
            <person name="Podar M."/>
        </authorList>
    </citation>
    <scope>NUCLEOTIDE SEQUENCE [LARGE SCALE GENOMIC DNA]</scope>
    <source>
        <strain evidence="2 3">ORNL</strain>
    </source>
</reference>
<dbReference type="EMBL" id="CP042806">
    <property type="protein sequence ID" value="QEE30783.1"/>
    <property type="molecule type" value="Genomic_DNA"/>
</dbReference>
<proteinExistence type="predicted"/>
<feature type="signal peptide" evidence="1">
    <location>
        <begin position="1"/>
        <end position="22"/>
    </location>
</feature>
<dbReference type="RefSeq" id="WP_147650080.1">
    <property type="nucleotide sequence ID" value="NZ_CP042806.1"/>
</dbReference>
<sequence length="315" mass="32604">MLRSTALGLALLLFAGWPAACAQAIYPPINTPVFRALDANGKPLSGGKLYTYVAGSSTPQSTYADPAGTSPNTNPVILDSTGSAKIFLAPQNYKFVLQDANGVQQWTVDNITGAPPQSDVTSVFGRKGNVVAVTGDYTCSQITGAVCSVPTIYYQTIRAGGTDLTQRSKLNLIAGSNVNVTCSDNAGGNSTDCTFAYSGGSGPSRTCNENGCYIQYADGTIDAWGRTNNAPGGGSIASLTATFPAFFSTTANLEITISPIGAAIGDGNPHPIECHVDSFTTSGFSAYISLPTQVGGSGYDHLSSSQYCSWHAKGR</sequence>
<dbReference type="Proteomes" id="UP000321820">
    <property type="component" value="Chromosome"/>
</dbReference>
<evidence type="ECO:0000256" key="1">
    <source>
        <dbReference type="SAM" id="SignalP"/>
    </source>
</evidence>
<evidence type="ECO:0000313" key="2">
    <source>
        <dbReference type="EMBL" id="QEE30783.1"/>
    </source>
</evidence>
<feature type="chain" id="PRO_5022771104" evidence="1">
    <location>
        <begin position="23"/>
        <end position="315"/>
    </location>
</feature>